<evidence type="ECO:0000313" key="3">
    <source>
        <dbReference type="Proteomes" id="UP000217790"/>
    </source>
</evidence>
<gene>
    <name evidence="2" type="ORF">ARMGADRAFT_50257</name>
</gene>
<dbReference type="AlphaFoldDB" id="A0A2H3EAA7"/>
<dbReference type="OrthoDB" id="10480035at2759"/>
<keyword evidence="3" id="KW-1185">Reference proteome</keyword>
<feature type="compositionally biased region" description="Low complexity" evidence="1">
    <location>
        <begin position="52"/>
        <end position="78"/>
    </location>
</feature>
<reference evidence="3" key="1">
    <citation type="journal article" date="2017" name="Nat. Ecol. Evol.">
        <title>Genome expansion and lineage-specific genetic innovations in the forest pathogenic fungi Armillaria.</title>
        <authorList>
            <person name="Sipos G."/>
            <person name="Prasanna A.N."/>
            <person name="Walter M.C."/>
            <person name="O'Connor E."/>
            <person name="Balint B."/>
            <person name="Krizsan K."/>
            <person name="Kiss B."/>
            <person name="Hess J."/>
            <person name="Varga T."/>
            <person name="Slot J."/>
            <person name="Riley R."/>
            <person name="Boka B."/>
            <person name="Rigling D."/>
            <person name="Barry K."/>
            <person name="Lee J."/>
            <person name="Mihaltcheva S."/>
            <person name="LaButti K."/>
            <person name="Lipzen A."/>
            <person name="Waldron R."/>
            <person name="Moloney N.M."/>
            <person name="Sperisen C."/>
            <person name="Kredics L."/>
            <person name="Vagvoelgyi C."/>
            <person name="Patrignani A."/>
            <person name="Fitzpatrick D."/>
            <person name="Nagy I."/>
            <person name="Doyle S."/>
            <person name="Anderson J.B."/>
            <person name="Grigoriev I.V."/>
            <person name="Gueldener U."/>
            <person name="Muensterkoetter M."/>
            <person name="Nagy L.G."/>
        </authorList>
    </citation>
    <scope>NUCLEOTIDE SEQUENCE [LARGE SCALE GENOMIC DNA]</scope>
    <source>
        <strain evidence="3">Ar21-2</strain>
    </source>
</reference>
<evidence type="ECO:0000256" key="1">
    <source>
        <dbReference type="SAM" id="MobiDB-lite"/>
    </source>
</evidence>
<feature type="region of interest" description="Disordered" evidence="1">
    <location>
        <begin position="45"/>
        <end position="78"/>
    </location>
</feature>
<evidence type="ECO:0000313" key="2">
    <source>
        <dbReference type="EMBL" id="PBL04342.1"/>
    </source>
</evidence>
<name>A0A2H3EAA7_ARMGA</name>
<accession>A0A2H3EAA7</accession>
<dbReference type="EMBL" id="KZ293644">
    <property type="protein sequence ID" value="PBL04342.1"/>
    <property type="molecule type" value="Genomic_DNA"/>
</dbReference>
<organism evidence="2 3">
    <name type="scientific">Armillaria gallica</name>
    <name type="common">Bulbous honey fungus</name>
    <name type="synonym">Armillaria bulbosa</name>
    <dbReference type="NCBI Taxonomy" id="47427"/>
    <lineage>
        <taxon>Eukaryota</taxon>
        <taxon>Fungi</taxon>
        <taxon>Dikarya</taxon>
        <taxon>Basidiomycota</taxon>
        <taxon>Agaricomycotina</taxon>
        <taxon>Agaricomycetes</taxon>
        <taxon>Agaricomycetidae</taxon>
        <taxon>Agaricales</taxon>
        <taxon>Marasmiineae</taxon>
        <taxon>Physalacriaceae</taxon>
        <taxon>Armillaria</taxon>
    </lineage>
</organism>
<proteinExistence type="predicted"/>
<sequence>MHQASKEVLDFIDATGELIPQLTGQFNLLRPNSINALAFIGDAQPPSSAGVTITSSSTMKSTSRSSSATPGSPSSSTASSTVAYVHLLAGRHPRYQSSQFTPLSLSAARSWLLRRIYFSFSGVGNGAARGFKNTAINARMASDYVIQVLHAK</sequence>
<dbReference type="Proteomes" id="UP000217790">
    <property type="component" value="Unassembled WGS sequence"/>
</dbReference>
<protein>
    <submittedName>
        <fullName evidence="2">Uncharacterized protein</fullName>
    </submittedName>
</protein>
<dbReference type="InParanoid" id="A0A2H3EAA7"/>